<name>A0ABX3EJC0_9BACL</name>
<reference evidence="2 3" key="1">
    <citation type="submission" date="2016-03" db="EMBL/GenBank/DDBJ databases">
        <authorList>
            <person name="Sant'Anna F.H."/>
            <person name="Ambrosini A."/>
            <person name="Souza R."/>
            <person name="Bach E."/>
            <person name="Fernandes G."/>
            <person name="Balsanelli E."/>
            <person name="Baura V.A."/>
            <person name="Souza E.M."/>
            <person name="Passaglia L."/>
        </authorList>
    </citation>
    <scope>NUCLEOTIDE SEQUENCE [LARGE SCALE GENOMIC DNA]</scope>
    <source>
        <strain evidence="2 3">P26E</strain>
    </source>
</reference>
<accession>A0ABX3EJC0</accession>
<keyword evidence="1" id="KW-0472">Membrane</keyword>
<evidence type="ECO:0000313" key="2">
    <source>
        <dbReference type="EMBL" id="OKP81731.1"/>
    </source>
</evidence>
<dbReference type="Proteomes" id="UP000186058">
    <property type="component" value="Unassembled WGS sequence"/>
</dbReference>
<keyword evidence="1" id="KW-1133">Transmembrane helix</keyword>
<keyword evidence="1" id="KW-0812">Transmembrane</keyword>
<dbReference type="EMBL" id="LVWI01000074">
    <property type="protein sequence ID" value="OKP81731.1"/>
    <property type="molecule type" value="Genomic_DNA"/>
</dbReference>
<protein>
    <recommendedName>
        <fullName evidence="4">HAMP domain-containing protein</fullName>
    </recommendedName>
</protein>
<evidence type="ECO:0008006" key="4">
    <source>
        <dbReference type="Google" id="ProtNLM"/>
    </source>
</evidence>
<organism evidence="2 3">
    <name type="scientific">Paenibacillus helianthi</name>
    <dbReference type="NCBI Taxonomy" id="1349432"/>
    <lineage>
        <taxon>Bacteria</taxon>
        <taxon>Bacillati</taxon>
        <taxon>Bacillota</taxon>
        <taxon>Bacilli</taxon>
        <taxon>Bacillales</taxon>
        <taxon>Paenibacillaceae</taxon>
        <taxon>Paenibacillus</taxon>
    </lineage>
</organism>
<gene>
    <name evidence="2" type="ORF">A3844_25440</name>
</gene>
<feature type="transmembrane region" description="Helical" evidence="1">
    <location>
        <begin position="58"/>
        <end position="79"/>
    </location>
</feature>
<feature type="transmembrane region" description="Helical" evidence="1">
    <location>
        <begin position="12"/>
        <end position="38"/>
    </location>
</feature>
<keyword evidence="3" id="KW-1185">Reference proteome</keyword>
<evidence type="ECO:0000256" key="1">
    <source>
        <dbReference type="SAM" id="Phobius"/>
    </source>
</evidence>
<proteinExistence type="predicted"/>
<sequence length="205" mass="22734">MKRFKTVRSGYLYIFGGTALLSGISLAAVYSLAALLYSRYTAASAVYWVRSLRWLINHIGRIPLAVLMFTAVFTVIFLLRSQKISDDLKSLLQASEELSTFGSFRELKVVSGGELGQLAGHLHKINRPEKAADQGPCAYNLKNSADPVLGNEALMALTLRTRTLMRLLNEASTGEGEQIQILQVEAAKREAMGMERFMENLMVRS</sequence>
<comment type="caution">
    <text evidence="2">The sequence shown here is derived from an EMBL/GenBank/DDBJ whole genome shotgun (WGS) entry which is preliminary data.</text>
</comment>
<evidence type="ECO:0000313" key="3">
    <source>
        <dbReference type="Proteomes" id="UP000186058"/>
    </source>
</evidence>
<dbReference type="RefSeq" id="WP_074108952.1">
    <property type="nucleotide sequence ID" value="NZ_LVWI01000074.1"/>
</dbReference>